<keyword evidence="3" id="KW-1185">Reference proteome</keyword>
<feature type="region of interest" description="Disordered" evidence="1">
    <location>
        <begin position="132"/>
        <end position="153"/>
    </location>
</feature>
<dbReference type="EMBL" id="SDMP01000011">
    <property type="protein sequence ID" value="RYR28517.1"/>
    <property type="molecule type" value="Genomic_DNA"/>
</dbReference>
<protein>
    <recommendedName>
        <fullName evidence="4">Transposase MuDR plant domain-containing protein</fullName>
    </recommendedName>
</protein>
<dbReference type="AlphaFoldDB" id="A0A445APZ8"/>
<evidence type="ECO:0000313" key="2">
    <source>
        <dbReference type="EMBL" id="RYR28517.1"/>
    </source>
</evidence>
<accession>A0A445APZ8</accession>
<feature type="compositionally biased region" description="Acidic residues" evidence="1">
    <location>
        <begin position="138"/>
        <end position="153"/>
    </location>
</feature>
<reference evidence="2 3" key="1">
    <citation type="submission" date="2019-01" db="EMBL/GenBank/DDBJ databases">
        <title>Sequencing of cultivated peanut Arachis hypogaea provides insights into genome evolution and oil improvement.</title>
        <authorList>
            <person name="Chen X."/>
        </authorList>
    </citation>
    <scope>NUCLEOTIDE SEQUENCE [LARGE SCALE GENOMIC DNA]</scope>
    <source>
        <strain evidence="3">cv. Fuhuasheng</strain>
        <tissue evidence="2">Leaves</tissue>
    </source>
</reference>
<proteinExistence type="predicted"/>
<dbReference type="Proteomes" id="UP000289738">
    <property type="component" value="Chromosome B01"/>
</dbReference>
<gene>
    <name evidence="2" type="ORF">Ahy_B01g052662</name>
</gene>
<organism evidence="2 3">
    <name type="scientific">Arachis hypogaea</name>
    <name type="common">Peanut</name>
    <dbReference type="NCBI Taxonomy" id="3818"/>
    <lineage>
        <taxon>Eukaryota</taxon>
        <taxon>Viridiplantae</taxon>
        <taxon>Streptophyta</taxon>
        <taxon>Embryophyta</taxon>
        <taxon>Tracheophyta</taxon>
        <taxon>Spermatophyta</taxon>
        <taxon>Magnoliopsida</taxon>
        <taxon>eudicotyledons</taxon>
        <taxon>Gunneridae</taxon>
        <taxon>Pentapetalae</taxon>
        <taxon>rosids</taxon>
        <taxon>fabids</taxon>
        <taxon>Fabales</taxon>
        <taxon>Fabaceae</taxon>
        <taxon>Papilionoideae</taxon>
        <taxon>50 kb inversion clade</taxon>
        <taxon>dalbergioids sensu lato</taxon>
        <taxon>Dalbergieae</taxon>
        <taxon>Pterocarpus clade</taxon>
        <taxon>Arachis</taxon>
    </lineage>
</organism>
<name>A0A445APZ8_ARAHY</name>
<sequence>MSGICWFNELSHYSHPTFSATIDDTYIYLFRCVKKIGLVIPNIHEGVTFVCECPLLFAIPCTMSFVELENGLCNNIQSHILKRVSNLLYRSPLQFQIMPITDDASMQQMLYIYQQTRSHVPIEMYVEFEQQSGMGTVSDEEEENNDSEEEFEANYEVDDENDDGDLAGNPAVQNEANAIVGQHPFGVPSFMQTLDLEVMHAPEFPEYVNTGESNVAAEDGEFSVEMEFGSRESIISAIKSYTITRGVDYTVYESEPQTFYAKCKGYGAGYDWLIRASLIRKKLVGRSGDTMASTRAPWARFHKIMPNTIADAIRPLVEADPSIKVKSVIAEVQGRFNYTVSYRRKAWLAKQKAVAKVFGDWEVSYQTLPVWLKAMTLKMPRSRVQIKTLPVSRCLCTAGPKQY</sequence>
<evidence type="ECO:0008006" key="4">
    <source>
        <dbReference type="Google" id="ProtNLM"/>
    </source>
</evidence>
<evidence type="ECO:0000313" key="3">
    <source>
        <dbReference type="Proteomes" id="UP000289738"/>
    </source>
</evidence>
<evidence type="ECO:0000256" key="1">
    <source>
        <dbReference type="SAM" id="MobiDB-lite"/>
    </source>
</evidence>
<comment type="caution">
    <text evidence="2">The sequence shown here is derived from an EMBL/GenBank/DDBJ whole genome shotgun (WGS) entry which is preliminary data.</text>
</comment>